<evidence type="ECO:0000313" key="4">
    <source>
        <dbReference type="EMBL" id="RCW15888.1"/>
    </source>
</evidence>
<keyword evidence="2" id="KW-1133">Transmembrane helix</keyword>
<dbReference type="Pfam" id="PF02517">
    <property type="entry name" value="Rce1-like"/>
    <property type="match status" value="1"/>
</dbReference>
<dbReference type="AlphaFoldDB" id="A0A368UAJ1"/>
<dbReference type="GO" id="GO:0004175">
    <property type="term" value="F:endopeptidase activity"/>
    <property type="evidence" value="ECO:0007669"/>
    <property type="project" value="UniProtKB-ARBA"/>
</dbReference>
<dbReference type="Proteomes" id="UP000253215">
    <property type="component" value="Unassembled WGS sequence"/>
</dbReference>
<organism evidence="4 5">
    <name type="scientific">Streptococcus gallolyticus</name>
    <dbReference type="NCBI Taxonomy" id="315405"/>
    <lineage>
        <taxon>Bacteria</taxon>
        <taxon>Bacillati</taxon>
        <taxon>Bacillota</taxon>
        <taxon>Bacilli</taxon>
        <taxon>Lactobacillales</taxon>
        <taxon>Streptococcaceae</taxon>
        <taxon>Streptococcus</taxon>
    </lineage>
</organism>
<accession>A0A368UAJ1</accession>
<gene>
    <name evidence="4" type="ORF">CAC02_10870</name>
</gene>
<comment type="caution">
    <text evidence="4">The sequence shown here is derived from an EMBL/GenBank/DDBJ whole genome shotgun (WGS) entry which is preliminary data.</text>
</comment>
<dbReference type="InterPro" id="IPR003675">
    <property type="entry name" value="Rce1/LyrA-like_dom"/>
</dbReference>
<comment type="similarity">
    <text evidence="1">Belongs to the UPF0177 family.</text>
</comment>
<feature type="transmembrane region" description="Helical" evidence="2">
    <location>
        <begin position="23"/>
        <end position="40"/>
    </location>
</feature>
<evidence type="ECO:0000259" key="3">
    <source>
        <dbReference type="Pfam" id="PF02517"/>
    </source>
</evidence>
<keyword evidence="2" id="KW-0812">Transmembrane</keyword>
<evidence type="ECO:0000256" key="1">
    <source>
        <dbReference type="ARBA" id="ARBA00009067"/>
    </source>
</evidence>
<keyword evidence="2" id="KW-0472">Membrane</keyword>
<name>A0A368UAJ1_9STRE</name>
<feature type="transmembrane region" description="Helical" evidence="2">
    <location>
        <begin position="45"/>
        <end position="61"/>
    </location>
</feature>
<dbReference type="GO" id="GO:0080120">
    <property type="term" value="P:CAAX-box protein maturation"/>
    <property type="evidence" value="ECO:0007669"/>
    <property type="project" value="UniProtKB-ARBA"/>
</dbReference>
<evidence type="ECO:0000313" key="5">
    <source>
        <dbReference type="Proteomes" id="UP000253215"/>
    </source>
</evidence>
<dbReference type="EMBL" id="NETH01000097">
    <property type="protein sequence ID" value="RCW15888.1"/>
    <property type="molecule type" value="Genomic_DNA"/>
</dbReference>
<sequence length="93" mass="10648">MLMAYGEELIFRLPICMFPRQKFALLLIGAVMYGVTHLFFSRYDVCSKIVLGLLFGISVIWTKNVYVAIMMHTAYNVILVFFGGLDCTNLQKK</sequence>
<feature type="domain" description="CAAX prenyl protease 2/Lysostaphin resistance protein A-like" evidence="3">
    <location>
        <begin position="3"/>
        <end position="78"/>
    </location>
</feature>
<evidence type="ECO:0000256" key="2">
    <source>
        <dbReference type="SAM" id="Phobius"/>
    </source>
</evidence>
<reference evidence="4 5" key="1">
    <citation type="journal article" date="2018" name="Sci. Rep.">
        <title>Network-guided genomic and metagenomic analysis of the faecal microbiota of the critically endangered kakapo.</title>
        <authorList>
            <person name="Waite D.W."/>
            <person name="Dsouza M."/>
            <person name="Sekiguchi Y."/>
            <person name="Hugenholtz P."/>
            <person name="Taylor M.W."/>
        </authorList>
    </citation>
    <scope>NUCLEOTIDE SEQUENCE [LARGE SCALE GENOMIC DNA]</scope>
    <source>
        <strain evidence="4 5">BI02</strain>
    </source>
</reference>
<proteinExistence type="inferred from homology"/>
<protein>
    <recommendedName>
        <fullName evidence="3">CAAX prenyl protease 2/Lysostaphin resistance protein A-like domain-containing protein</fullName>
    </recommendedName>
</protein>
<feature type="transmembrane region" description="Helical" evidence="2">
    <location>
        <begin position="67"/>
        <end position="85"/>
    </location>
</feature>